<proteinExistence type="predicted"/>
<evidence type="ECO:0000313" key="2">
    <source>
        <dbReference type="EMBL" id="TWT64423.1"/>
    </source>
</evidence>
<dbReference type="RefSeq" id="WP_146506137.1">
    <property type="nucleotide sequence ID" value="NZ_SJPG01000001.1"/>
</dbReference>
<dbReference type="AlphaFoldDB" id="A0A5C5XPU5"/>
<feature type="domain" description="Hydantoinase A/oxoprolinase" evidence="1">
    <location>
        <begin position="61"/>
        <end position="297"/>
    </location>
</feature>
<dbReference type="Pfam" id="PF01968">
    <property type="entry name" value="Hydantoinase_A"/>
    <property type="match status" value="1"/>
</dbReference>
<reference evidence="2 3" key="1">
    <citation type="submission" date="2019-02" db="EMBL/GenBank/DDBJ databases">
        <title>Deep-cultivation of Planctomycetes and their phenomic and genomic characterization uncovers novel biology.</title>
        <authorList>
            <person name="Wiegand S."/>
            <person name="Jogler M."/>
            <person name="Boedeker C."/>
            <person name="Pinto D."/>
            <person name="Vollmers J."/>
            <person name="Rivas-Marin E."/>
            <person name="Kohn T."/>
            <person name="Peeters S.H."/>
            <person name="Heuer A."/>
            <person name="Rast P."/>
            <person name="Oberbeckmann S."/>
            <person name="Bunk B."/>
            <person name="Jeske O."/>
            <person name="Meyerdierks A."/>
            <person name="Storesund J.E."/>
            <person name="Kallscheuer N."/>
            <person name="Luecker S."/>
            <person name="Lage O.M."/>
            <person name="Pohl T."/>
            <person name="Merkel B.J."/>
            <person name="Hornburger P."/>
            <person name="Mueller R.-W."/>
            <person name="Bruemmer F."/>
            <person name="Labrenz M."/>
            <person name="Spormann A.M."/>
            <person name="Op Den Camp H."/>
            <person name="Overmann J."/>
            <person name="Amann R."/>
            <person name="Jetten M.S.M."/>
            <person name="Mascher T."/>
            <person name="Medema M.H."/>
            <person name="Devos D.P."/>
            <person name="Kaster A.-K."/>
            <person name="Ovreas L."/>
            <person name="Rohde M."/>
            <person name="Galperin M.Y."/>
            <person name="Jogler C."/>
        </authorList>
    </citation>
    <scope>NUCLEOTIDE SEQUENCE [LARGE SCALE GENOMIC DNA]</scope>
    <source>
        <strain evidence="2 3">Pan54</strain>
    </source>
</reference>
<accession>A0A5C5XPU5</accession>
<dbReference type="GO" id="GO:0016787">
    <property type="term" value="F:hydrolase activity"/>
    <property type="evidence" value="ECO:0007669"/>
    <property type="project" value="InterPro"/>
</dbReference>
<name>A0A5C5XPU5_9PLAN</name>
<dbReference type="InterPro" id="IPR002756">
    <property type="entry name" value="MfnF"/>
</dbReference>
<evidence type="ECO:0000313" key="3">
    <source>
        <dbReference type="Proteomes" id="UP000316095"/>
    </source>
</evidence>
<dbReference type="Proteomes" id="UP000316095">
    <property type="component" value="Unassembled WGS sequence"/>
</dbReference>
<protein>
    <submittedName>
        <fullName evidence="2">Hydantoinase/oxoprolinase</fullName>
    </submittedName>
</protein>
<dbReference type="Gene3D" id="3.30.420.190">
    <property type="entry name" value="conserved archaeal protein q6m145"/>
    <property type="match status" value="1"/>
</dbReference>
<sequence>MTDRSSENIIGLDLGGANLKFADRHGRARSISFPLWKSWRELEAVLRDAFQQFKPACLIAFTMTGELADCFANAAEGVEYLINTTVAAADGIPVVVWQTSGEFVSPEVGCEFPMLTAAANWMALATWVARALGAGETGLLIDIGSTTTDLIPLADAYACPSGLTDYERLRSGELVYTGGQRTPLCAVSDSVRLDNVEFPLAAELFATMFDVYLILEEIPEDSTDLNTADGRPADIKHARQRLARMVCAGEHQLSQSQLTEMALQFKGSQQELITRQLRLVLKSLTSPPRQIILSGSSEFIGQAVVKSCPELSDVNLLSLPQLLGPELASAACAHALIQLANERV</sequence>
<organism evidence="2 3">
    <name type="scientific">Rubinisphaera italica</name>
    <dbReference type="NCBI Taxonomy" id="2527969"/>
    <lineage>
        <taxon>Bacteria</taxon>
        <taxon>Pseudomonadati</taxon>
        <taxon>Planctomycetota</taxon>
        <taxon>Planctomycetia</taxon>
        <taxon>Planctomycetales</taxon>
        <taxon>Planctomycetaceae</taxon>
        <taxon>Rubinisphaera</taxon>
    </lineage>
</organism>
<dbReference type="OrthoDB" id="1792672at2"/>
<gene>
    <name evidence="2" type="ORF">Pan54_51860</name>
</gene>
<keyword evidence="3" id="KW-1185">Reference proteome</keyword>
<evidence type="ECO:0000259" key="1">
    <source>
        <dbReference type="Pfam" id="PF01968"/>
    </source>
</evidence>
<dbReference type="Gene3D" id="3.30.420.40">
    <property type="match status" value="1"/>
</dbReference>
<comment type="caution">
    <text evidence="2">The sequence shown here is derived from an EMBL/GenBank/DDBJ whole genome shotgun (WGS) entry which is preliminary data.</text>
</comment>
<dbReference type="NCBIfam" id="TIGR03123">
    <property type="entry name" value="one_C_unchar_1"/>
    <property type="match status" value="1"/>
</dbReference>
<dbReference type="EMBL" id="SJPG01000001">
    <property type="protein sequence ID" value="TWT64423.1"/>
    <property type="molecule type" value="Genomic_DNA"/>
</dbReference>
<dbReference type="InterPro" id="IPR002821">
    <property type="entry name" value="Hydantoinase_A"/>
</dbReference>